<comment type="caution">
    <text evidence="3">The sequence shown here is derived from an EMBL/GenBank/DDBJ whole genome shotgun (WGS) entry which is preliminary data.</text>
</comment>
<protein>
    <recommendedName>
        <fullName evidence="2">SLH domain-containing protein</fullName>
    </recommendedName>
</protein>
<dbReference type="PROSITE" id="PS51272">
    <property type="entry name" value="SLH"/>
    <property type="match status" value="1"/>
</dbReference>
<dbReference type="SUPFAM" id="SSF56935">
    <property type="entry name" value="Porins"/>
    <property type="match status" value="1"/>
</dbReference>
<dbReference type="PANTHER" id="PTHR43308:SF1">
    <property type="entry name" value="OUTER MEMBRANE PROTEIN ALPHA"/>
    <property type="match status" value="1"/>
</dbReference>
<evidence type="ECO:0000313" key="3">
    <source>
        <dbReference type="EMBL" id="MPM34977.1"/>
    </source>
</evidence>
<feature type="domain" description="SLH" evidence="2">
    <location>
        <begin position="21"/>
        <end position="84"/>
    </location>
</feature>
<name>A0A644Z307_9ZZZZ</name>
<organism evidence="3">
    <name type="scientific">bioreactor metagenome</name>
    <dbReference type="NCBI Taxonomy" id="1076179"/>
    <lineage>
        <taxon>unclassified sequences</taxon>
        <taxon>metagenomes</taxon>
        <taxon>ecological metagenomes</taxon>
    </lineage>
</organism>
<evidence type="ECO:0000259" key="2">
    <source>
        <dbReference type="PROSITE" id="PS51272"/>
    </source>
</evidence>
<dbReference type="InterPro" id="IPR001119">
    <property type="entry name" value="SLH_dom"/>
</dbReference>
<accession>A0A644Z307</accession>
<dbReference type="EMBL" id="VSSQ01007141">
    <property type="protein sequence ID" value="MPM34977.1"/>
    <property type="molecule type" value="Genomic_DNA"/>
</dbReference>
<proteinExistence type="predicted"/>
<gene>
    <name evidence="3" type="ORF">SDC9_81567</name>
</gene>
<feature type="coiled-coil region" evidence="1">
    <location>
        <begin position="86"/>
        <end position="113"/>
    </location>
</feature>
<dbReference type="AlphaFoldDB" id="A0A644Z307"/>
<evidence type="ECO:0000256" key="1">
    <source>
        <dbReference type="SAM" id="Coils"/>
    </source>
</evidence>
<keyword evidence="1" id="KW-0175">Coiled coil</keyword>
<dbReference type="InterPro" id="IPR023614">
    <property type="entry name" value="Porin_dom_sf"/>
</dbReference>
<reference evidence="3" key="1">
    <citation type="submission" date="2019-08" db="EMBL/GenBank/DDBJ databases">
        <authorList>
            <person name="Kucharzyk K."/>
            <person name="Murdoch R.W."/>
            <person name="Higgins S."/>
            <person name="Loffler F."/>
        </authorList>
    </citation>
    <scope>NUCLEOTIDE SEQUENCE</scope>
</reference>
<dbReference type="InterPro" id="IPR051465">
    <property type="entry name" value="Cell_Envelope_Struct_Comp"/>
</dbReference>
<dbReference type="Pfam" id="PF00395">
    <property type="entry name" value="SLH"/>
    <property type="match status" value="1"/>
</dbReference>
<sequence>MKKSLVLAMAMALGVSATAFAANPFSDVPAGHWAYASVAKLAAAGVVDGYPDGTFKGDNLMTRYEMAQIVAKAYAKGAIGADDKLMAEFADELDNLGVRVAKLEKKADNVKITGEARFGYKDFDAELNSPMNIDDEEENENGVHMKAKAHEAVLRTRLYLSGAVNDNWTYGAMLENTQNLETNAQESTTKFRRAFVNGKIGEVELTAGRQAFTIGEGYVADLTGDAVKLDFGNKLKTTLFAGRFDSVAYDVVGLSGVTGLGNYFPPVSDPDFISFISGQYGTNNKTTVYGATFAYDFTDKLYGNAGFYAREGHNIGAFPEDVAKFAEQKIYTAGVGYKFDKNVKMYAEYQKADKSMADAVVIDGTSVSDEYSSIVNAADIGDDGWAATVYYKGANPMDKGSWGAYATYYDQSGAVILDSICELEDNMPAILGMKGYEIGTSYTLAKNVTGKLSYFDLKNKDGRGFGEYNNKLIWSTVTFNF</sequence>
<dbReference type="PANTHER" id="PTHR43308">
    <property type="entry name" value="OUTER MEMBRANE PROTEIN ALPHA-RELATED"/>
    <property type="match status" value="1"/>
</dbReference>
<dbReference type="Gene3D" id="2.40.160.10">
    <property type="entry name" value="Porin"/>
    <property type="match status" value="1"/>
</dbReference>